<gene>
    <name evidence="1" type="ORF">DOK78_001770</name>
</gene>
<dbReference type="Proteomes" id="UP000664701">
    <property type="component" value="Chromosome"/>
</dbReference>
<dbReference type="RefSeq" id="WP_207940702.1">
    <property type="nucleotide sequence ID" value="NZ_CP147251.1"/>
</dbReference>
<accession>A0ABZ2SMT2</accession>
<proteinExistence type="predicted"/>
<name>A0ABZ2SMT2_9ENTE</name>
<keyword evidence="2" id="KW-1185">Reference proteome</keyword>
<dbReference type="EMBL" id="CP147251">
    <property type="protein sequence ID" value="WYJ77132.1"/>
    <property type="molecule type" value="Genomic_DNA"/>
</dbReference>
<reference evidence="1 2" key="2">
    <citation type="submission" date="2024-03" db="EMBL/GenBank/DDBJ databases">
        <title>The Genome Sequence of Enterococcus sp. DIV2402.</title>
        <authorList>
            <consortium name="The Broad Institute Genomics Platform"/>
            <consortium name="The Broad Institute Microbial Omics Core"/>
            <consortium name="The Broad Institute Genomic Center for Infectious Diseases"/>
            <person name="Earl A."/>
            <person name="Manson A."/>
            <person name="Gilmore M."/>
            <person name="Schwartman J."/>
            <person name="Shea T."/>
            <person name="Abouelleil A."/>
            <person name="Cao P."/>
            <person name="Chapman S."/>
            <person name="Cusick C."/>
            <person name="Young S."/>
            <person name="Neafsey D."/>
            <person name="Nusbaum C."/>
            <person name="Birren B."/>
        </authorList>
    </citation>
    <scope>NUCLEOTIDE SEQUENCE [LARGE SCALE GENOMIC DNA]</scope>
    <source>
        <strain evidence="1 2">DIV2402</strain>
    </source>
</reference>
<evidence type="ECO:0000313" key="1">
    <source>
        <dbReference type="EMBL" id="WYJ77132.1"/>
    </source>
</evidence>
<reference evidence="1 2" key="1">
    <citation type="submission" date="2021-03" db="EMBL/GenBank/DDBJ databases">
        <authorList>
            <person name="Gilmore M.S."/>
            <person name="Schwartzman J."/>
            <person name="Van Tyne D."/>
            <person name="Martin M."/>
            <person name="Earl A.M."/>
            <person name="Manson A.L."/>
            <person name="Straub T."/>
            <person name="Salamzade R."/>
            <person name="Saavedra J."/>
            <person name="Lebreton F."/>
            <person name="Prichula J."/>
            <person name="Schaufler K."/>
            <person name="Gaca A."/>
            <person name="Sgardioli B."/>
            <person name="Wagenaar J."/>
            <person name="Strong T."/>
        </authorList>
    </citation>
    <scope>NUCLEOTIDE SEQUENCE [LARGE SCALE GENOMIC DNA]</scope>
    <source>
        <strain evidence="1 2">DIV2402</strain>
    </source>
</reference>
<sequence length="162" mass="18520">MTLKEQVQNLSDSQRCLRQVQNQLSQQTALMKKEENQLFIFELRDYVDSLSLVTDYVEKTTPRSVESTAISVLLSEQNQFIRTLIHNIQQLEAEDGDFFGQKEGELRRTLIGLQGILELNELLLQDNLIFQKQLTDASAELTSVAEETKGGFFQRFFGKKGG</sequence>
<protein>
    <submittedName>
        <fullName evidence="1">Uncharacterized protein</fullName>
    </submittedName>
</protein>
<organism evidence="1 2">
    <name type="scientific">Candidatus Enterococcus lowellii</name>
    <dbReference type="NCBI Taxonomy" id="2230877"/>
    <lineage>
        <taxon>Bacteria</taxon>
        <taxon>Bacillati</taxon>
        <taxon>Bacillota</taxon>
        <taxon>Bacilli</taxon>
        <taxon>Lactobacillales</taxon>
        <taxon>Enterococcaceae</taxon>
        <taxon>Enterococcus</taxon>
    </lineage>
</organism>
<evidence type="ECO:0000313" key="2">
    <source>
        <dbReference type="Proteomes" id="UP000664701"/>
    </source>
</evidence>